<dbReference type="STRING" id="1314783.A0A165QGB5"/>
<keyword evidence="6 9" id="KW-1133">Transmembrane helix</keyword>
<feature type="transmembrane region" description="Helical" evidence="9">
    <location>
        <begin position="271"/>
        <end position="293"/>
    </location>
</feature>
<feature type="transmembrane region" description="Helical" evidence="9">
    <location>
        <begin position="222"/>
        <end position="240"/>
    </location>
</feature>
<keyword evidence="5" id="KW-0677">Repeat</keyword>
<dbReference type="InterPro" id="IPR050363">
    <property type="entry name" value="MIP/Aquaporin"/>
</dbReference>
<dbReference type="InterPro" id="IPR023271">
    <property type="entry name" value="Aquaporin-like"/>
</dbReference>
<dbReference type="AlphaFoldDB" id="A0A165QGB5"/>
<proteinExistence type="inferred from homology"/>
<keyword evidence="11" id="KW-1185">Reference proteome</keyword>
<dbReference type="SUPFAM" id="SSF81338">
    <property type="entry name" value="Aquaporin-like"/>
    <property type="match status" value="1"/>
</dbReference>
<comment type="similarity">
    <text evidence="2 8">Belongs to the MIP/aquaporin (TC 1.A.8) family.</text>
</comment>
<dbReference type="PANTHER" id="PTHR43829">
    <property type="entry name" value="AQUAPORIN OR AQUAGLYCEROPORIN RELATED"/>
    <property type="match status" value="1"/>
</dbReference>
<reference evidence="10 11" key="1">
    <citation type="journal article" date="2016" name="Mol. Biol. Evol.">
        <title>Comparative Genomics of Early-Diverging Mushroom-Forming Fungi Provides Insights into the Origins of Lignocellulose Decay Capabilities.</title>
        <authorList>
            <person name="Nagy L.G."/>
            <person name="Riley R."/>
            <person name="Tritt A."/>
            <person name="Adam C."/>
            <person name="Daum C."/>
            <person name="Floudas D."/>
            <person name="Sun H."/>
            <person name="Yadav J.S."/>
            <person name="Pangilinan J."/>
            <person name="Larsson K.H."/>
            <person name="Matsuura K."/>
            <person name="Barry K."/>
            <person name="Labutti K."/>
            <person name="Kuo R."/>
            <person name="Ohm R.A."/>
            <person name="Bhattacharya S.S."/>
            <person name="Shirouzu T."/>
            <person name="Yoshinaga Y."/>
            <person name="Martin F.M."/>
            <person name="Grigoriev I.V."/>
            <person name="Hibbett D.S."/>
        </authorList>
    </citation>
    <scope>NUCLEOTIDE SEQUENCE [LARGE SCALE GENOMIC DNA]</scope>
    <source>
        <strain evidence="10 11">L-15889</strain>
    </source>
</reference>
<organism evidence="10 11">
    <name type="scientific">Daedalea quercina L-15889</name>
    <dbReference type="NCBI Taxonomy" id="1314783"/>
    <lineage>
        <taxon>Eukaryota</taxon>
        <taxon>Fungi</taxon>
        <taxon>Dikarya</taxon>
        <taxon>Basidiomycota</taxon>
        <taxon>Agaricomycotina</taxon>
        <taxon>Agaricomycetes</taxon>
        <taxon>Polyporales</taxon>
        <taxon>Fomitopsis</taxon>
    </lineage>
</organism>
<dbReference type="GO" id="GO:0015250">
    <property type="term" value="F:water channel activity"/>
    <property type="evidence" value="ECO:0007669"/>
    <property type="project" value="TreeGrafter"/>
</dbReference>
<dbReference type="Pfam" id="PF00230">
    <property type="entry name" value="MIP"/>
    <property type="match status" value="1"/>
</dbReference>
<dbReference type="GO" id="GO:0005886">
    <property type="term" value="C:plasma membrane"/>
    <property type="evidence" value="ECO:0007669"/>
    <property type="project" value="TreeGrafter"/>
</dbReference>
<keyword evidence="4 8" id="KW-0812">Transmembrane</keyword>
<name>A0A165QGB5_9APHY</name>
<sequence length="341" mass="36774">MHPSATIPAVHLADVYPQPRLLAVWQKHRRGRARWFVEFVAEAMSTFLYTYAGTGSTASYILGSILGLPNIGNLFQIGFAYALGVVLAMVIALPTSNGHANPAFTVCAVLTRKCTPLRGLRPSWRHRIRLIVAQILGAYIACLLIYVQYHDLIKTATEELRAKGLYDSVMFTSQGPGGIFGIYSTAGANLGYAFLNEFVCDFILAVVVFGCIDPTNILCPPVVAPWIIGFTYAIIIWGFVPASVAANSARDVGGRLAVLTLWGTPATGGRYAAIAALTNIPATILGGIFYHFIFSDSDRVVTRAALDLSTATKAYEERGAVVSQASSVKGDIEYAERTLSK</sequence>
<protein>
    <submittedName>
        <fullName evidence="10">Aquaporin-like protein</fullName>
    </submittedName>
</protein>
<evidence type="ECO:0000256" key="7">
    <source>
        <dbReference type="ARBA" id="ARBA00023136"/>
    </source>
</evidence>
<evidence type="ECO:0000256" key="5">
    <source>
        <dbReference type="ARBA" id="ARBA00022737"/>
    </source>
</evidence>
<feature type="transmembrane region" description="Helical" evidence="9">
    <location>
        <begin position="190"/>
        <end position="210"/>
    </location>
</feature>
<dbReference type="GO" id="GO:0015254">
    <property type="term" value="F:glycerol channel activity"/>
    <property type="evidence" value="ECO:0007669"/>
    <property type="project" value="TreeGrafter"/>
</dbReference>
<evidence type="ECO:0000256" key="2">
    <source>
        <dbReference type="ARBA" id="ARBA00006175"/>
    </source>
</evidence>
<gene>
    <name evidence="10" type="ORF">DAEQUDRAFT_765511</name>
</gene>
<dbReference type="EMBL" id="KV429058">
    <property type="protein sequence ID" value="KZT69435.1"/>
    <property type="molecule type" value="Genomic_DNA"/>
</dbReference>
<evidence type="ECO:0000256" key="6">
    <source>
        <dbReference type="ARBA" id="ARBA00022989"/>
    </source>
</evidence>
<evidence type="ECO:0000256" key="4">
    <source>
        <dbReference type="ARBA" id="ARBA00022692"/>
    </source>
</evidence>
<dbReference type="InterPro" id="IPR000425">
    <property type="entry name" value="MIP"/>
</dbReference>
<dbReference type="Proteomes" id="UP000076727">
    <property type="component" value="Unassembled WGS sequence"/>
</dbReference>
<accession>A0A165QGB5</accession>
<evidence type="ECO:0000256" key="8">
    <source>
        <dbReference type="RuleBase" id="RU000477"/>
    </source>
</evidence>
<evidence type="ECO:0000313" key="11">
    <source>
        <dbReference type="Proteomes" id="UP000076727"/>
    </source>
</evidence>
<feature type="transmembrane region" description="Helical" evidence="9">
    <location>
        <begin position="74"/>
        <end position="93"/>
    </location>
</feature>
<dbReference type="PRINTS" id="PR00783">
    <property type="entry name" value="MINTRINSICP"/>
</dbReference>
<evidence type="ECO:0000256" key="9">
    <source>
        <dbReference type="SAM" id="Phobius"/>
    </source>
</evidence>
<evidence type="ECO:0000313" key="10">
    <source>
        <dbReference type="EMBL" id="KZT69435.1"/>
    </source>
</evidence>
<evidence type="ECO:0000256" key="1">
    <source>
        <dbReference type="ARBA" id="ARBA00004141"/>
    </source>
</evidence>
<keyword evidence="3 8" id="KW-0813">Transport</keyword>
<feature type="transmembrane region" description="Helical" evidence="9">
    <location>
        <begin position="35"/>
        <end position="54"/>
    </location>
</feature>
<comment type="subcellular location">
    <subcellularLocation>
        <location evidence="1">Membrane</location>
        <topology evidence="1">Multi-pass membrane protein</topology>
    </subcellularLocation>
</comment>
<dbReference type="OrthoDB" id="3222at2759"/>
<dbReference type="Gene3D" id="1.20.1080.10">
    <property type="entry name" value="Glycerol uptake facilitator protein"/>
    <property type="match status" value="1"/>
</dbReference>
<feature type="transmembrane region" description="Helical" evidence="9">
    <location>
        <begin position="128"/>
        <end position="149"/>
    </location>
</feature>
<evidence type="ECO:0000256" key="3">
    <source>
        <dbReference type="ARBA" id="ARBA00022448"/>
    </source>
</evidence>
<keyword evidence="7 9" id="KW-0472">Membrane</keyword>
<dbReference type="PANTHER" id="PTHR43829:SF14">
    <property type="entry name" value="AQUAPORIN 3"/>
    <property type="match status" value="1"/>
</dbReference>